<dbReference type="InterPro" id="IPR018671">
    <property type="entry name" value="DUF2138"/>
</dbReference>
<dbReference type="RefSeq" id="WP_071072453.1">
    <property type="nucleotide sequence ID" value="NZ_CP017755.1"/>
</dbReference>
<dbReference type="EMBL" id="CP017755">
    <property type="protein sequence ID" value="AOZ09927.1"/>
    <property type="molecule type" value="Genomic_DNA"/>
</dbReference>
<reference evidence="2 3" key="1">
    <citation type="submission" date="2016-10" db="EMBL/GenBank/DDBJ databases">
        <title>Complete genome sequences of three Cupriavidus strains isolated from various Malaysian environments.</title>
        <authorList>
            <person name="Abdullah A.A.-A."/>
            <person name="Shafie N.A.H."/>
            <person name="Lau N.S."/>
        </authorList>
    </citation>
    <scope>NUCLEOTIDE SEQUENCE [LARGE SCALE GENOMIC DNA]</scope>
    <source>
        <strain evidence="2 3">USMAA1020</strain>
    </source>
</reference>
<feature type="region of interest" description="Disordered" evidence="1">
    <location>
        <begin position="581"/>
        <end position="602"/>
    </location>
</feature>
<gene>
    <name evidence="2" type="ORF">BKK80_30080</name>
</gene>
<dbReference type="NCBIfam" id="NF008500">
    <property type="entry name" value="PRK11410.1"/>
    <property type="match status" value="1"/>
</dbReference>
<evidence type="ECO:0000256" key="1">
    <source>
        <dbReference type="SAM" id="MobiDB-lite"/>
    </source>
</evidence>
<name>A0ABN4TRR6_9BURK</name>
<accession>A0ABN4TRR6</accession>
<organism evidence="2 3">
    <name type="scientific">Cupriavidus malaysiensis</name>
    <dbReference type="NCBI Taxonomy" id="367825"/>
    <lineage>
        <taxon>Bacteria</taxon>
        <taxon>Pseudomonadati</taxon>
        <taxon>Pseudomonadota</taxon>
        <taxon>Betaproteobacteria</taxon>
        <taxon>Burkholderiales</taxon>
        <taxon>Burkholderiaceae</taxon>
        <taxon>Cupriavidus</taxon>
    </lineage>
</organism>
<proteinExistence type="predicted"/>
<dbReference type="Proteomes" id="UP000177515">
    <property type="component" value="Chromosome 2"/>
</dbReference>
<evidence type="ECO:0000313" key="2">
    <source>
        <dbReference type="EMBL" id="AOZ09927.1"/>
    </source>
</evidence>
<feature type="compositionally biased region" description="Low complexity" evidence="1">
    <location>
        <begin position="582"/>
        <end position="602"/>
    </location>
</feature>
<dbReference type="Pfam" id="PF09909">
    <property type="entry name" value="DUF2138"/>
    <property type="match status" value="1"/>
</dbReference>
<protein>
    <recommendedName>
        <fullName evidence="4">DUF2138 domain-containing protein</fullName>
    </recommendedName>
</protein>
<sequence length="602" mass="63712">MKLTRRKVVLGAAALVVATGAVVQWVWHPFGGRPWRGQAHQVALDFAAPDALIDSESLSRLPRDMLRVPLLRDVLSEDFVNYYEDNEGRLSVAGALRRIAFEHDLDWTEALLQRAFDEPARVMLWRGPDGTLRYWALAMQRNGLAKVLQALATVAPGDSQLSRVGEVGGAPLYALRLNAARSLLVAGKGERLVVLSEAGMLLDAESQPIGARAGAVAAWLGDDAGARETPARTFALEPAGARFSGHRLVVGTNYLSFGYQTFFPAIEALRFDFPGGADNKPGGRADWHSAALVDGARLPERWNTAALWQALPADPAACATLPVDWPAAGKMLQAIGGEAGLAAQRGEENQEKGLATRIGEAFSGPAAVCWYGKSGLAAPLFAARLKSPQAAAALRPLLGALFAQVIGAHEPKADGGDGTYRRLPVQHREEAGASVWTRPVSSPYGTQRTKGSPFATQLAAGAYFPVTLALAGDTVLFSPDATLVEDALAVAAKRFPAAADSMPRELLARTVLGFTPSTLASLARREATDALPAEQEAVFLNAARAHLFPKLKMLSAYPAVSLVLPDGLPAQRGWVPVAWRQAGPSPAGAAAPVGPPGQEGEQ</sequence>
<evidence type="ECO:0000313" key="3">
    <source>
        <dbReference type="Proteomes" id="UP000177515"/>
    </source>
</evidence>
<keyword evidence="3" id="KW-1185">Reference proteome</keyword>
<evidence type="ECO:0008006" key="4">
    <source>
        <dbReference type="Google" id="ProtNLM"/>
    </source>
</evidence>